<reference evidence="3" key="2">
    <citation type="submission" date="2023-05" db="EMBL/GenBank/DDBJ databases">
        <authorList>
            <person name="Schelkunov M.I."/>
        </authorList>
    </citation>
    <scope>NUCLEOTIDE SEQUENCE</scope>
    <source>
        <strain evidence="3">Hsosn_3</strain>
        <tissue evidence="3">Leaf</tissue>
    </source>
</reference>
<proteinExistence type="predicted"/>
<accession>A0AAD8MGJ2</accession>
<feature type="domain" description="F-box" evidence="2">
    <location>
        <begin position="6"/>
        <end position="44"/>
    </location>
</feature>
<evidence type="ECO:0000259" key="2">
    <source>
        <dbReference type="Pfam" id="PF00646"/>
    </source>
</evidence>
<organism evidence="3 5">
    <name type="scientific">Heracleum sosnowskyi</name>
    <dbReference type="NCBI Taxonomy" id="360622"/>
    <lineage>
        <taxon>Eukaryota</taxon>
        <taxon>Viridiplantae</taxon>
        <taxon>Streptophyta</taxon>
        <taxon>Embryophyta</taxon>
        <taxon>Tracheophyta</taxon>
        <taxon>Spermatophyta</taxon>
        <taxon>Magnoliopsida</taxon>
        <taxon>eudicotyledons</taxon>
        <taxon>Gunneridae</taxon>
        <taxon>Pentapetalae</taxon>
        <taxon>asterids</taxon>
        <taxon>campanulids</taxon>
        <taxon>Apiales</taxon>
        <taxon>Apiaceae</taxon>
        <taxon>Apioideae</taxon>
        <taxon>apioid superclade</taxon>
        <taxon>Tordylieae</taxon>
        <taxon>Tordyliinae</taxon>
        <taxon>Heracleum</taxon>
    </lineage>
</organism>
<protein>
    <recommendedName>
        <fullName evidence="2">F-box domain-containing protein</fullName>
    </recommendedName>
</protein>
<comment type="caution">
    <text evidence="3">The sequence shown here is derived from an EMBL/GenBank/DDBJ whole genome shotgun (WGS) entry which is preliminary data.</text>
</comment>
<sequence length="197" mass="22018">MSDDTWSNLLPEILILILHNLEHLEDYVRFGCVCKSWSDAVRALEMLCWPPCRFPFLLLAEDVAPGSLTNDCEFHSDEDDQDYYVDSEQEEDSDNEQGDSDDEEDNNVSEEEDSDHNEDSDDSEVEGDDGGNVELVAGVEEDIGGAEDDNEEDEYNYSNHTIGTPMGLSCYSLLAMSQPCDLGATPRKEPEVTSLMT</sequence>
<dbReference type="AlphaFoldDB" id="A0AAD8MGJ2"/>
<reference evidence="3" key="1">
    <citation type="submission" date="2023-02" db="EMBL/GenBank/DDBJ databases">
        <title>Genome of toxic invasive species Heracleum sosnowskyi carries increased number of genes despite the absence of recent whole-genome duplications.</title>
        <authorList>
            <person name="Schelkunov M."/>
            <person name="Shtratnikova V."/>
            <person name="Makarenko M."/>
            <person name="Klepikova A."/>
            <person name="Omelchenko D."/>
            <person name="Novikova G."/>
            <person name="Obukhova E."/>
            <person name="Bogdanov V."/>
            <person name="Penin A."/>
            <person name="Logacheva M."/>
        </authorList>
    </citation>
    <scope>NUCLEOTIDE SEQUENCE</scope>
    <source>
        <strain evidence="3">Hsosn_3</strain>
        <tissue evidence="3">Leaf</tissue>
    </source>
</reference>
<name>A0AAD8MGJ2_9APIA</name>
<evidence type="ECO:0000313" key="5">
    <source>
        <dbReference type="Proteomes" id="UP001237642"/>
    </source>
</evidence>
<evidence type="ECO:0000313" key="4">
    <source>
        <dbReference type="EMBL" id="KAK1372036.1"/>
    </source>
</evidence>
<dbReference type="Proteomes" id="UP001237642">
    <property type="component" value="Unassembled WGS sequence"/>
</dbReference>
<dbReference type="EMBL" id="JAUIZM010000008">
    <property type="protein sequence ID" value="KAK1372036.1"/>
    <property type="molecule type" value="Genomic_DNA"/>
</dbReference>
<feature type="region of interest" description="Disordered" evidence="1">
    <location>
        <begin position="84"/>
        <end position="160"/>
    </location>
</feature>
<evidence type="ECO:0000313" key="3">
    <source>
        <dbReference type="EMBL" id="KAK1372034.1"/>
    </source>
</evidence>
<dbReference type="InterPro" id="IPR001810">
    <property type="entry name" value="F-box_dom"/>
</dbReference>
<dbReference type="InterPro" id="IPR036047">
    <property type="entry name" value="F-box-like_dom_sf"/>
</dbReference>
<dbReference type="Gene3D" id="1.20.1280.50">
    <property type="match status" value="1"/>
</dbReference>
<evidence type="ECO:0000256" key="1">
    <source>
        <dbReference type="SAM" id="MobiDB-lite"/>
    </source>
</evidence>
<dbReference type="EMBL" id="JAUIZM010000008">
    <property type="protein sequence ID" value="KAK1372034.1"/>
    <property type="molecule type" value="Genomic_DNA"/>
</dbReference>
<dbReference type="Pfam" id="PF00646">
    <property type="entry name" value="F-box"/>
    <property type="match status" value="1"/>
</dbReference>
<feature type="compositionally biased region" description="Acidic residues" evidence="1">
    <location>
        <begin position="139"/>
        <end position="155"/>
    </location>
</feature>
<feature type="compositionally biased region" description="Acidic residues" evidence="1">
    <location>
        <begin position="84"/>
        <end position="131"/>
    </location>
</feature>
<keyword evidence="5" id="KW-1185">Reference proteome</keyword>
<gene>
    <name evidence="3" type="ORF">POM88_038126</name>
    <name evidence="4" type="ORF">POM88_038128</name>
</gene>
<dbReference type="SUPFAM" id="SSF81383">
    <property type="entry name" value="F-box domain"/>
    <property type="match status" value="1"/>
</dbReference>